<dbReference type="Proteomes" id="UP000193986">
    <property type="component" value="Unassembled WGS sequence"/>
</dbReference>
<comment type="caution">
    <text evidence="6">The sequence shown here is derived from an EMBL/GenBank/DDBJ whole genome shotgun (WGS) entry which is preliminary data.</text>
</comment>
<dbReference type="InterPro" id="IPR011600">
    <property type="entry name" value="Pept_C14_caspase"/>
</dbReference>
<dbReference type="Pfam" id="PF00656">
    <property type="entry name" value="Peptidase_C14"/>
    <property type="match status" value="1"/>
</dbReference>
<keyword evidence="7" id="KW-1185">Reference proteome</keyword>
<evidence type="ECO:0000256" key="2">
    <source>
        <dbReference type="ARBA" id="ARBA00022703"/>
    </source>
</evidence>
<dbReference type="InterPro" id="IPR029030">
    <property type="entry name" value="Caspase-like_dom_sf"/>
</dbReference>
<keyword evidence="3" id="KW-0788">Thiol protease</keyword>
<organism evidence="6 7">
    <name type="scientific">Naematelia encephala</name>
    <dbReference type="NCBI Taxonomy" id="71784"/>
    <lineage>
        <taxon>Eukaryota</taxon>
        <taxon>Fungi</taxon>
        <taxon>Dikarya</taxon>
        <taxon>Basidiomycota</taxon>
        <taxon>Agaricomycotina</taxon>
        <taxon>Tremellomycetes</taxon>
        <taxon>Tremellales</taxon>
        <taxon>Naemateliaceae</taxon>
        <taxon>Naematelia</taxon>
    </lineage>
</organism>
<sequence length="387" mass="43325">MSDRWEEFYQPPEDEYPERSDEFKYNPPTGAPPPSRYQPTAAGYVPQAQYQNEEPPYGYQYHQGDGQQDPSYQQAQSGQQQQPYFEYSQCNGRKKALLIGINYYETDYQLKGCINDARNVEKFICERFGYNPSDVIVLTDDTNDERAEPTRENIIRAMNWLVDGAQKNDSLFLHYSGHGTQVADVDGDESDGDDEAICPVDFDEAGLIIDDEIHEICVKPLPPGCRLTAIFDSCHSGTVLDLPYVYSTEGKIKEPDLFAGAQQALKTAGMDFMSGNTAGMMSTLMGTAKSVYGRKEAEERTRLSKTSPADVIQWAGCTDAQTSADTQEAGKSTGAMSYCFIAALTKYPRQSYQQLLLTVREEMRGKFTQKPQLSSCHPIDTDLEFVA</sequence>
<dbReference type="PANTHER" id="PTHR48104">
    <property type="entry name" value="METACASPASE-4"/>
    <property type="match status" value="1"/>
</dbReference>
<keyword evidence="3" id="KW-0378">Hydrolase</keyword>
<dbReference type="EMBL" id="MCFC01000011">
    <property type="protein sequence ID" value="ORY32109.1"/>
    <property type="molecule type" value="Genomic_DNA"/>
</dbReference>
<evidence type="ECO:0000256" key="1">
    <source>
        <dbReference type="ARBA" id="ARBA00009005"/>
    </source>
</evidence>
<gene>
    <name evidence="6" type="ORF">BCR39DRAFT_593179</name>
</gene>
<dbReference type="OrthoDB" id="3223806at2759"/>
<dbReference type="GO" id="GO:0006508">
    <property type="term" value="P:proteolysis"/>
    <property type="evidence" value="ECO:0007669"/>
    <property type="project" value="InterPro"/>
</dbReference>
<dbReference type="InterPro" id="IPR050452">
    <property type="entry name" value="Metacaspase"/>
</dbReference>
<proteinExistence type="inferred from homology"/>
<evidence type="ECO:0000256" key="4">
    <source>
        <dbReference type="SAM" id="MobiDB-lite"/>
    </source>
</evidence>
<dbReference type="InParanoid" id="A0A1Y2BBA5"/>
<keyword evidence="3" id="KW-0645">Protease</keyword>
<protein>
    <submittedName>
        <fullName evidence="6">Metacaspase</fullName>
    </submittedName>
</protein>
<dbReference type="GO" id="GO:0006915">
    <property type="term" value="P:apoptotic process"/>
    <property type="evidence" value="ECO:0007669"/>
    <property type="project" value="UniProtKB-KW"/>
</dbReference>
<feature type="compositionally biased region" description="Low complexity" evidence="4">
    <location>
        <begin position="55"/>
        <end position="80"/>
    </location>
</feature>
<dbReference type="GO" id="GO:0005737">
    <property type="term" value="C:cytoplasm"/>
    <property type="evidence" value="ECO:0007669"/>
    <property type="project" value="TreeGrafter"/>
</dbReference>
<dbReference type="PANTHER" id="PTHR48104:SF30">
    <property type="entry name" value="METACASPASE-1"/>
    <property type="match status" value="1"/>
</dbReference>
<dbReference type="AlphaFoldDB" id="A0A1Y2BBA5"/>
<comment type="similarity">
    <text evidence="1">Belongs to the peptidase C14B family.</text>
</comment>
<dbReference type="FunCoup" id="A0A1Y2BBA5">
    <property type="interactions" value="324"/>
</dbReference>
<dbReference type="Gene3D" id="3.40.50.12660">
    <property type="match status" value="1"/>
</dbReference>
<name>A0A1Y2BBA5_9TREE</name>
<evidence type="ECO:0000313" key="7">
    <source>
        <dbReference type="Proteomes" id="UP000193986"/>
    </source>
</evidence>
<accession>A0A1Y2BBA5</accession>
<feature type="domain" description="Peptidase C14 caspase" evidence="5">
    <location>
        <begin position="93"/>
        <end position="378"/>
    </location>
</feature>
<reference evidence="6 7" key="1">
    <citation type="submission" date="2016-07" db="EMBL/GenBank/DDBJ databases">
        <title>Pervasive Adenine N6-methylation of Active Genes in Fungi.</title>
        <authorList>
            <consortium name="DOE Joint Genome Institute"/>
            <person name="Mondo S.J."/>
            <person name="Dannebaum R.O."/>
            <person name="Kuo R.C."/>
            <person name="Labutti K."/>
            <person name="Haridas S."/>
            <person name="Kuo A."/>
            <person name="Salamov A."/>
            <person name="Ahrendt S.R."/>
            <person name="Lipzen A."/>
            <person name="Sullivan W."/>
            <person name="Andreopoulos W.B."/>
            <person name="Clum A."/>
            <person name="Lindquist E."/>
            <person name="Daum C."/>
            <person name="Ramamoorthy G.K."/>
            <person name="Gryganskyi A."/>
            <person name="Culley D."/>
            <person name="Magnuson J.K."/>
            <person name="James T.Y."/>
            <person name="O'Malley M.A."/>
            <person name="Stajich J.E."/>
            <person name="Spatafora J.W."/>
            <person name="Visel A."/>
            <person name="Grigoriev I.V."/>
        </authorList>
    </citation>
    <scope>NUCLEOTIDE SEQUENCE [LARGE SCALE GENOMIC DNA]</scope>
    <source>
        <strain evidence="6 7">68-887.2</strain>
    </source>
</reference>
<dbReference type="GO" id="GO:0004197">
    <property type="term" value="F:cysteine-type endopeptidase activity"/>
    <property type="evidence" value="ECO:0007669"/>
    <property type="project" value="InterPro"/>
</dbReference>
<evidence type="ECO:0000313" key="6">
    <source>
        <dbReference type="EMBL" id="ORY32109.1"/>
    </source>
</evidence>
<feature type="region of interest" description="Disordered" evidence="4">
    <location>
        <begin position="1"/>
        <end position="80"/>
    </location>
</feature>
<dbReference type="SUPFAM" id="SSF52129">
    <property type="entry name" value="Caspase-like"/>
    <property type="match status" value="1"/>
</dbReference>
<evidence type="ECO:0000256" key="3">
    <source>
        <dbReference type="ARBA" id="ARBA00022807"/>
    </source>
</evidence>
<evidence type="ECO:0000259" key="5">
    <source>
        <dbReference type="Pfam" id="PF00656"/>
    </source>
</evidence>
<keyword evidence="2" id="KW-0053">Apoptosis</keyword>